<name>A0ABW3WT83_9HYPH</name>
<keyword evidence="1" id="KW-0812">Transmembrane</keyword>
<dbReference type="Proteomes" id="UP001597176">
    <property type="component" value="Unassembled WGS sequence"/>
</dbReference>
<dbReference type="EMBL" id="JBHTND010000003">
    <property type="protein sequence ID" value="MFD1300539.1"/>
    <property type="molecule type" value="Genomic_DNA"/>
</dbReference>
<sequence>MNETPVSVPVSRAVQQAYLWLVATLGGVATVALLVFAVATQSSADAERISGEKGRSSVHSLVGALAVTHGRPGSF</sequence>
<evidence type="ECO:0000256" key="1">
    <source>
        <dbReference type="SAM" id="Phobius"/>
    </source>
</evidence>
<organism evidence="2 3">
    <name type="scientific">Methylobacterium marchantiae</name>
    <dbReference type="NCBI Taxonomy" id="600331"/>
    <lineage>
        <taxon>Bacteria</taxon>
        <taxon>Pseudomonadati</taxon>
        <taxon>Pseudomonadota</taxon>
        <taxon>Alphaproteobacteria</taxon>
        <taxon>Hyphomicrobiales</taxon>
        <taxon>Methylobacteriaceae</taxon>
        <taxon>Methylobacterium</taxon>
    </lineage>
</organism>
<accession>A0ABW3WT83</accession>
<evidence type="ECO:0008006" key="4">
    <source>
        <dbReference type="Google" id="ProtNLM"/>
    </source>
</evidence>
<keyword evidence="1" id="KW-0472">Membrane</keyword>
<keyword evidence="1" id="KW-1133">Transmembrane helix</keyword>
<keyword evidence="3" id="KW-1185">Reference proteome</keyword>
<gene>
    <name evidence="2" type="ORF">ACFQ4G_02925</name>
</gene>
<feature type="transmembrane region" description="Helical" evidence="1">
    <location>
        <begin position="17"/>
        <end position="39"/>
    </location>
</feature>
<dbReference type="RefSeq" id="WP_238208594.1">
    <property type="nucleotide sequence ID" value="NZ_JBHTND010000003.1"/>
</dbReference>
<protein>
    <recommendedName>
        <fullName evidence="4">Histidine kinase</fullName>
    </recommendedName>
</protein>
<proteinExistence type="predicted"/>
<comment type="caution">
    <text evidence="2">The sequence shown here is derived from an EMBL/GenBank/DDBJ whole genome shotgun (WGS) entry which is preliminary data.</text>
</comment>
<evidence type="ECO:0000313" key="3">
    <source>
        <dbReference type="Proteomes" id="UP001597176"/>
    </source>
</evidence>
<evidence type="ECO:0000313" key="2">
    <source>
        <dbReference type="EMBL" id="MFD1300539.1"/>
    </source>
</evidence>
<reference evidence="3" key="1">
    <citation type="journal article" date="2019" name="Int. J. Syst. Evol. Microbiol.">
        <title>The Global Catalogue of Microorganisms (GCM) 10K type strain sequencing project: providing services to taxonomists for standard genome sequencing and annotation.</title>
        <authorList>
            <consortium name="The Broad Institute Genomics Platform"/>
            <consortium name="The Broad Institute Genome Sequencing Center for Infectious Disease"/>
            <person name="Wu L."/>
            <person name="Ma J."/>
        </authorList>
    </citation>
    <scope>NUCLEOTIDE SEQUENCE [LARGE SCALE GENOMIC DNA]</scope>
    <source>
        <strain evidence="3">CCUG 56108</strain>
    </source>
</reference>